<dbReference type="EMBL" id="MCGN01000002">
    <property type="protein sequence ID" value="ORZ01156.1"/>
    <property type="molecule type" value="Genomic_DNA"/>
</dbReference>
<dbReference type="OMA" id="YTCQLGL"/>
<feature type="compositionally biased region" description="Polar residues" evidence="5">
    <location>
        <begin position="1"/>
        <end position="10"/>
    </location>
</feature>
<feature type="compositionally biased region" description="Pro residues" evidence="5">
    <location>
        <begin position="184"/>
        <end position="194"/>
    </location>
</feature>
<proteinExistence type="predicted"/>
<evidence type="ECO:0000256" key="4">
    <source>
        <dbReference type="RuleBase" id="RU000682"/>
    </source>
</evidence>
<feature type="domain" description="Homeobox" evidence="6">
    <location>
        <begin position="93"/>
        <end position="153"/>
    </location>
</feature>
<evidence type="ECO:0000313" key="7">
    <source>
        <dbReference type="EMBL" id="ORZ01156.1"/>
    </source>
</evidence>
<feature type="compositionally biased region" description="Low complexity" evidence="5">
    <location>
        <begin position="11"/>
        <end position="23"/>
    </location>
</feature>
<sequence>MRSSFSNTCTLPPLSDMLSPPSSRKNSVLDVRSLCSPLSTPYPTAPVNAPSAPVSPSHQHQYPPQSPNNHHHYHHHHDLHHPYHRSPPTSYQSPLKAKRKRASPAQLSVLNHVFDQTYFPSTELRIELGKQLGMSPRAVQIWFQNKRQSLRTRERQQQEKRRYSTTSVYAHDVRRFSTGNGLPPISPPLSPPHSLPSYSSPASASSASSASSSGSSWHPEDFCPAPPHHECHRQQHRYSLPPLQLPCSPSSPSSSAYPSPTSIDSIILH</sequence>
<dbReference type="InterPro" id="IPR051000">
    <property type="entry name" value="Homeobox_DNA-bind_prot"/>
</dbReference>
<dbReference type="GO" id="GO:0030154">
    <property type="term" value="P:cell differentiation"/>
    <property type="evidence" value="ECO:0007669"/>
    <property type="project" value="TreeGrafter"/>
</dbReference>
<feature type="compositionally biased region" description="Basic residues" evidence="5">
    <location>
        <begin position="69"/>
        <end position="84"/>
    </location>
</feature>
<dbReference type="InterPro" id="IPR009057">
    <property type="entry name" value="Homeodomain-like_sf"/>
</dbReference>
<keyword evidence="3 4" id="KW-0539">Nucleus</keyword>
<organism evidence="7 8">
    <name type="scientific">Syncephalastrum racemosum</name>
    <name type="common">Filamentous fungus</name>
    <dbReference type="NCBI Taxonomy" id="13706"/>
    <lineage>
        <taxon>Eukaryota</taxon>
        <taxon>Fungi</taxon>
        <taxon>Fungi incertae sedis</taxon>
        <taxon>Mucoromycota</taxon>
        <taxon>Mucoromycotina</taxon>
        <taxon>Mucoromycetes</taxon>
        <taxon>Mucorales</taxon>
        <taxon>Syncephalastraceae</taxon>
        <taxon>Syncephalastrum</taxon>
    </lineage>
</organism>
<comment type="subcellular location">
    <subcellularLocation>
        <location evidence="3 4">Nucleus</location>
    </subcellularLocation>
</comment>
<dbReference type="PROSITE" id="PS50071">
    <property type="entry name" value="HOMEOBOX_2"/>
    <property type="match status" value="1"/>
</dbReference>
<feature type="region of interest" description="Disordered" evidence="5">
    <location>
        <begin position="42"/>
        <end position="103"/>
    </location>
</feature>
<evidence type="ECO:0000259" key="6">
    <source>
        <dbReference type="PROSITE" id="PS50071"/>
    </source>
</evidence>
<dbReference type="PANTHER" id="PTHR24324:SF9">
    <property type="entry name" value="HOMEOBOX DOMAIN-CONTAINING PROTEIN"/>
    <property type="match status" value="1"/>
</dbReference>
<keyword evidence="1 3" id="KW-0238">DNA-binding</keyword>
<dbReference type="AlphaFoldDB" id="A0A1X2HQI7"/>
<evidence type="ECO:0000256" key="5">
    <source>
        <dbReference type="SAM" id="MobiDB-lite"/>
    </source>
</evidence>
<dbReference type="SUPFAM" id="SSF46689">
    <property type="entry name" value="Homeodomain-like"/>
    <property type="match status" value="1"/>
</dbReference>
<feature type="compositionally biased region" description="Low complexity" evidence="5">
    <location>
        <begin position="45"/>
        <end position="63"/>
    </location>
</feature>
<dbReference type="Gene3D" id="1.10.10.60">
    <property type="entry name" value="Homeodomain-like"/>
    <property type="match status" value="1"/>
</dbReference>
<feature type="region of interest" description="Disordered" evidence="5">
    <location>
        <begin position="1"/>
        <end position="28"/>
    </location>
</feature>
<dbReference type="InParanoid" id="A0A1X2HQI7"/>
<feature type="region of interest" description="Disordered" evidence="5">
    <location>
        <begin position="149"/>
        <end position="269"/>
    </location>
</feature>
<dbReference type="CDD" id="cd00086">
    <property type="entry name" value="homeodomain"/>
    <property type="match status" value="1"/>
</dbReference>
<name>A0A1X2HQI7_SYNRA</name>
<dbReference type="PANTHER" id="PTHR24324">
    <property type="entry name" value="HOMEOBOX PROTEIN HHEX"/>
    <property type="match status" value="1"/>
</dbReference>
<evidence type="ECO:0000256" key="2">
    <source>
        <dbReference type="ARBA" id="ARBA00023155"/>
    </source>
</evidence>
<dbReference type="Pfam" id="PF00046">
    <property type="entry name" value="Homeodomain"/>
    <property type="match status" value="1"/>
</dbReference>
<dbReference type="Proteomes" id="UP000242180">
    <property type="component" value="Unassembled WGS sequence"/>
</dbReference>
<dbReference type="GO" id="GO:0000978">
    <property type="term" value="F:RNA polymerase II cis-regulatory region sequence-specific DNA binding"/>
    <property type="evidence" value="ECO:0007669"/>
    <property type="project" value="TreeGrafter"/>
</dbReference>
<gene>
    <name evidence="7" type="ORF">BCR43DRAFT_486467</name>
</gene>
<evidence type="ECO:0000256" key="3">
    <source>
        <dbReference type="PROSITE-ProRule" id="PRU00108"/>
    </source>
</evidence>
<dbReference type="STRING" id="13706.A0A1X2HQI7"/>
<dbReference type="GO" id="GO:0006357">
    <property type="term" value="P:regulation of transcription by RNA polymerase II"/>
    <property type="evidence" value="ECO:0007669"/>
    <property type="project" value="TreeGrafter"/>
</dbReference>
<keyword evidence="8" id="KW-1185">Reference proteome</keyword>
<dbReference type="GO" id="GO:0005634">
    <property type="term" value="C:nucleus"/>
    <property type="evidence" value="ECO:0007669"/>
    <property type="project" value="UniProtKB-SubCell"/>
</dbReference>
<evidence type="ECO:0000313" key="8">
    <source>
        <dbReference type="Proteomes" id="UP000242180"/>
    </source>
</evidence>
<feature type="compositionally biased region" description="Low complexity" evidence="5">
    <location>
        <begin position="195"/>
        <end position="216"/>
    </location>
</feature>
<feature type="DNA-binding region" description="Homeobox" evidence="3">
    <location>
        <begin position="95"/>
        <end position="154"/>
    </location>
</feature>
<feature type="compositionally biased region" description="Low complexity" evidence="5">
    <location>
        <begin position="239"/>
        <end position="269"/>
    </location>
</feature>
<feature type="compositionally biased region" description="Basic and acidic residues" evidence="5">
    <location>
        <begin position="151"/>
        <end position="162"/>
    </location>
</feature>
<dbReference type="OrthoDB" id="6159439at2759"/>
<accession>A0A1X2HQI7</accession>
<protein>
    <recommendedName>
        <fullName evidence="6">Homeobox domain-containing protein</fullName>
    </recommendedName>
</protein>
<reference evidence="7 8" key="1">
    <citation type="submission" date="2016-07" db="EMBL/GenBank/DDBJ databases">
        <title>Pervasive Adenine N6-methylation of Active Genes in Fungi.</title>
        <authorList>
            <consortium name="DOE Joint Genome Institute"/>
            <person name="Mondo S.J."/>
            <person name="Dannebaum R.O."/>
            <person name="Kuo R.C."/>
            <person name="Labutti K."/>
            <person name="Haridas S."/>
            <person name="Kuo A."/>
            <person name="Salamov A."/>
            <person name="Ahrendt S.R."/>
            <person name="Lipzen A."/>
            <person name="Sullivan W."/>
            <person name="Andreopoulos W.B."/>
            <person name="Clum A."/>
            <person name="Lindquist E."/>
            <person name="Daum C."/>
            <person name="Ramamoorthy G.K."/>
            <person name="Gryganskyi A."/>
            <person name="Culley D."/>
            <person name="Magnuson J.K."/>
            <person name="James T.Y."/>
            <person name="O'Malley M.A."/>
            <person name="Stajich J.E."/>
            <person name="Spatafora J.W."/>
            <person name="Visel A."/>
            <person name="Grigoriev I.V."/>
        </authorList>
    </citation>
    <scope>NUCLEOTIDE SEQUENCE [LARGE SCALE GENOMIC DNA]</scope>
    <source>
        <strain evidence="7 8">NRRL 2496</strain>
    </source>
</reference>
<evidence type="ECO:0000256" key="1">
    <source>
        <dbReference type="ARBA" id="ARBA00023125"/>
    </source>
</evidence>
<dbReference type="SMART" id="SM00389">
    <property type="entry name" value="HOX"/>
    <property type="match status" value="1"/>
</dbReference>
<comment type="caution">
    <text evidence="7">The sequence shown here is derived from an EMBL/GenBank/DDBJ whole genome shotgun (WGS) entry which is preliminary data.</text>
</comment>
<keyword evidence="2 3" id="KW-0371">Homeobox</keyword>
<dbReference type="InterPro" id="IPR001356">
    <property type="entry name" value="HD"/>
</dbReference>